<name>A0A811NNY7_9POAL</name>
<proteinExistence type="predicted"/>
<dbReference type="Proteomes" id="UP000604825">
    <property type="component" value="Unassembled WGS sequence"/>
</dbReference>
<accession>A0A811NNY7</accession>
<feature type="compositionally biased region" description="Polar residues" evidence="1">
    <location>
        <begin position="65"/>
        <end position="80"/>
    </location>
</feature>
<evidence type="ECO:0000313" key="2">
    <source>
        <dbReference type="EMBL" id="CAD6225567.1"/>
    </source>
</evidence>
<evidence type="ECO:0000313" key="3">
    <source>
        <dbReference type="Proteomes" id="UP000604825"/>
    </source>
</evidence>
<feature type="region of interest" description="Disordered" evidence="1">
    <location>
        <begin position="44"/>
        <end position="112"/>
    </location>
</feature>
<gene>
    <name evidence="2" type="ORF">NCGR_LOCUS17581</name>
</gene>
<comment type="caution">
    <text evidence="2">The sequence shown here is derived from an EMBL/GenBank/DDBJ whole genome shotgun (WGS) entry which is preliminary data.</text>
</comment>
<dbReference type="AlphaFoldDB" id="A0A811NNY7"/>
<dbReference type="EMBL" id="CAJGYO010000004">
    <property type="protein sequence ID" value="CAD6225567.1"/>
    <property type="molecule type" value="Genomic_DNA"/>
</dbReference>
<reference evidence="2" key="1">
    <citation type="submission" date="2020-10" db="EMBL/GenBank/DDBJ databases">
        <authorList>
            <person name="Han B."/>
            <person name="Lu T."/>
            <person name="Zhao Q."/>
            <person name="Huang X."/>
            <person name="Zhao Y."/>
        </authorList>
    </citation>
    <scope>NUCLEOTIDE SEQUENCE</scope>
</reference>
<keyword evidence="3" id="KW-1185">Reference proteome</keyword>
<sequence>MEMALAAADQEMAVATAEVVAAEAQAQVAGDQEIGESIFVEEEQEDANWGDPELTPPTAPLEPTMSTLAHSPDSSSSTTLGPLEQPPQPTLATPKEALVVVEGEATSLREAP</sequence>
<organism evidence="2 3">
    <name type="scientific">Miscanthus lutarioriparius</name>
    <dbReference type="NCBI Taxonomy" id="422564"/>
    <lineage>
        <taxon>Eukaryota</taxon>
        <taxon>Viridiplantae</taxon>
        <taxon>Streptophyta</taxon>
        <taxon>Embryophyta</taxon>
        <taxon>Tracheophyta</taxon>
        <taxon>Spermatophyta</taxon>
        <taxon>Magnoliopsida</taxon>
        <taxon>Liliopsida</taxon>
        <taxon>Poales</taxon>
        <taxon>Poaceae</taxon>
        <taxon>PACMAD clade</taxon>
        <taxon>Panicoideae</taxon>
        <taxon>Andropogonodae</taxon>
        <taxon>Andropogoneae</taxon>
        <taxon>Saccharinae</taxon>
        <taxon>Miscanthus</taxon>
    </lineage>
</organism>
<evidence type="ECO:0000256" key="1">
    <source>
        <dbReference type="SAM" id="MobiDB-lite"/>
    </source>
</evidence>
<protein>
    <submittedName>
        <fullName evidence="2">Uncharacterized protein</fullName>
    </submittedName>
</protein>